<proteinExistence type="evidence at transcript level"/>
<feature type="transmembrane region" description="Helical" evidence="7">
    <location>
        <begin position="380"/>
        <end position="407"/>
    </location>
</feature>
<reference evidence="9" key="1">
    <citation type="journal article" date="2003" name="Theor. Appl. Genet.">
        <title>First RFLP linkage map of red clover ( Trifolium pratense L.) based on cDNA probes and its transferability to other red clover germplasm.</title>
        <authorList>
            <person name="Isobe S."/>
            <person name="Klimenko I."/>
            <person name="Ivashuta S."/>
            <person name="Gau M."/>
            <person name="Kozlov N.N."/>
        </authorList>
    </citation>
    <scope>NUCLEOTIDE SEQUENCE</scope>
</reference>
<dbReference type="GO" id="GO:0005886">
    <property type="term" value="C:plasma membrane"/>
    <property type="evidence" value="ECO:0007669"/>
    <property type="project" value="TreeGrafter"/>
</dbReference>
<evidence type="ECO:0000256" key="1">
    <source>
        <dbReference type="ARBA" id="ARBA00004141"/>
    </source>
</evidence>
<dbReference type="InterPro" id="IPR020846">
    <property type="entry name" value="MFS_dom"/>
</dbReference>
<dbReference type="PANTHER" id="PTHR23504:SF90">
    <property type="entry name" value="MAJOR FACILITATOR SUPERFAMILY-RELATED"/>
    <property type="match status" value="1"/>
</dbReference>
<feature type="domain" description="Major facilitator superfamily (MFS) profile" evidence="8">
    <location>
        <begin position="40"/>
        <end position="484"/>
    </location>
</feature>
<evidence type="ECO:0000259" key="8">
    <source>
        <dbReference type="PROSITE" id="PS50850"/>
    </source>
</evidence>
<dbReference type="InterPro" id="IPR036259">
    <property type="entry name" value="MFS_trans_sf"/>
</dbReference>
<comment type="similarity">
    <text evidence="2">Belongs to the major facilitator superfamily.</text>
</comment>
<dbReference type="AlphaFoldDB" id="Q2PF04"/>
<feature type="transmembrane region" description="Helical" evidence="7">
    <location>
        <begin position="218"/>
        <end position="240"/>
    </location>
</feature>
<keyword evidence="5 7" id="KW-1133">Transmembrane helix</keyword>
<dbReference type="Pfam" id="PF07690">
    <property type="entry name" value="MFS_1"/>
    <property type="match status" value="1"/>
</dbReference>
<dbReference type="GO" id="GO:0009705">
    <property type="term" value="C:plant-type vacuole membrane"/>
    <property type="evidence" value="ECO:0007669"/>
    <property type="project" value="TreeGrafter"/>
</dbReference>
<feature type="transmembrane region" description="Helical" evidence="7">
    <location>
        <begin position="457"/>
        <end position="477"/>
    </location>
</feature>
<feature type="transmembrane region" description="Helical" evidence="7">
    <location>
        <begin position="355"/>
        <end position="374"/>
    </location>
</feature>
<dbReference type="PANTHER" id="PTHR23504">
    <property type="entry name" value="MAJOR FACILITATOR SUPERFAMILY DOMAIN-CONTAINING PROTEIN 10"/>
    <property type="match status" value="1"/>
</dbReference>
<feature type="transmembrane region" description="Helical" evidence="7">
    <location>
        <begin position="42"/>
        <end position="66"/>
    </location>
</feature>
<accession>Q2PF04</accession>
<evidence type="ECO:0000256" key="6">
    <source>
        <dbReference type="ARBA" id="ARBA00023136"/>
    </source>
</evidence>
<dbReference type="EMBL" id="AB236746">
    <property type="protein sequence ID" value="BAE71198.1"/>
    <property type="molecule type" value="mRNA"/>
</dbReference>
<feature type="transmembrane region" description="Helical" evidence="7">
    <location>
        <begin position="175"/>
        <end position="197"/>
    </location>
</feature>
<dbReference type="PROSITE" id="PS50850">
    <property type="entry name" value="MFS"/>
    <property type="match status" value="1"/>
</dbReference>
<feature type="transmembrane region" description="Helical" evidence="7">
    <location>
        <begin position="325"/>
        <end position="343"/>
    </location>
</feature>
<keyword evidence="4 7" id="KW-0812">Transmembrane</keyword>
<dbReference type="Gene3D" id="1.20.1250.20">
    <property type="entry name" value="MFS general substrate transporter like domains"/>
    <property type="match status" value="1"/>
</dbReference>
<dbReference type="FunFam" id="1.20.1250.20:FF:000301">
    <property type="entry name" value="Protein ZINC INDUCED FACILITATOR-LIKE 1"/>
    <property type="match status" value="1"/>
</dbReference>
<dbReference type="InterPro" id="IPR011701">
    <property type="entry name" value="MFS"/>
</dbReference>
<evidence type="ECO:0000256" key="3">
    <source>
        <dbReference type="ARBA" id="ARBA00022448"/>
    </source>
</evidence>
<comment type="subcellular location">
    <subcellularLocation>
        <location evidence="1">Membrane</location>
        <topology evidence="1">Multi-pass membrane protein</topology>
    </subcellularLocation>
</comment>
<dbReference type="GO" id="GO:0022821">
    <property type="term" value="F:solute:potassium antiporter activity"/>
    <property type="evidence" value="ECO:0007669"/>
    <property type="project" value="TreeGrafter"/>
</dbReference>
<feature type="transmembrane region" description="Helical" evidence="7">
    <location>
        <begin position="419"/>
        <end position="445"/>
    </location>
</feature>
<keyword evidence="3" id="KW-0813">Transport</keyword>
<reference evidence="9" key="2">
    <citation type="journal article" date="2005" name="DNA Res.">
        <title>Comprehensive structural analysis of the genome of red clover (Trifolium pratense L.).</title>
        <authorList>
            <person name="Sato S."/>
            <person name="Isobe S."/>
            <person name="Asamizu E."/>
            <person name="Ohmido N."/>
            <person name="Kataoka R."/>
            <person name="Nakamura Y."/>
            <person name="Kaneko T."/>
            <person name="Sakurai N."/>
            <person name="Okumura K."/>
            <person name="Klimenko I."/>
            <person name="Sasamoto S."/>
            <person name="Wada T."/>
            <person name="Watanabe A."/>
            <person name="Kohara M."/>
            <person name="Fujishiro T."/>
            <person name="Tabata S."/>
        </authorList>
    </citation>
    <scope>NUCLEOTIDE SEQUENCE</scope>
</reference>
<feature type="transmembrane region" description="Helical" evidence="7">
    <location>
        <begin position="112"/>
        <end position="137"/>
    </location>
</feature>
<evidence type="ECO:0000256" key="2">
    <source>
        <dbReference type="ARBA" id="ARBA00008335"/>
    </source>
</evidence>
<evidence type="ECO:0000256" key="5">
    <source>
        <dbReference type="ARBA" id="ARBA00022989"/>
    </source>
</evidence>
<dbReference type="GO" id="GO:0090333">
    <property type="term" value="P:regulation of stomatal closure"/>
    <property type="evidence" value="ECO:0007669"/>
    <property type="project" value="TreeGrafter"/>
</dbReference>
<dbReference type="CDD" id="cd17330">
    <property type="entry name" value="MFS_SLC46_TetA_like"/>
    <property type="match status" value="1"/>
</dbReference>
<keyword evidence="6 7" id="KW-0472">Membrane</keyword>
<evidence type="ECO:0000256" key="4">
    <source>
        <dbReference type="ARBA" id="ARBA00022692"/>
    </source>
</evidence>
<name>Q2PF04_TRIPR</name>
<dbReference type="SUPFAM" id="SSF103473">
    <property type="entry name" value="MFS general substrate transporter"/>
    <property type="match status" value="1"/>
</dbReference>
<feature type="transmembrane region" description="Helical" evidence="7">
    <location>
        <begin position="78"/>
        <end position="100"/>
    </location>
</feature>
<evidence type="ECO:0000256" key="7">
    <source>
        <dbReference type="SAM" id="Phobius"/>
    </source>
</evidence>
<organism evidence="9">
    <name type="scientific">Trifolium pratense</name>
    <name type="common">Red clover</name>
    <dbReference type="NCBI Taxonomy" id="57577"/>
    <lineage>
        <taxon>Eukaryota</taxon>
        <taxon>Viridiplantae</taxon>
        <taxon>Streptophyta</taxon>
        <taxon>Embryophyta</taxon>
        <taxon>Tracheophyta</taxon>
        <taxon>Spermatophyta</taxon>
        <taxon>Magnoliopsida</taxon>
        <taxon>eudicotyledons</taxon>
        <taxon>Gunneridae</taxon>
        <taxon>Pentapetalae</taxon>
        <taxon>rosids</taxon>
        <taxon>fabids</taxon>
        <taxon>Fabales</taxon>
        <taxon>Fabaceae</taxon>
        <taxon>Papilionoideae</taxon>
        <taxon>50 kb inversion clade</taxon>
        <taxon>NPAAA clade</taxon>
        <taxon>Hologalegina</taxon>
        <taxon>IRL clade</taxon>
        <taxon>Trifolieae</taxon>
        <taxon>Trifolium</taxon>
    </lineage>
</organism>
<protein>
    <submittedName>
        <fullName evidence="9">Putative transporter-like protein</fullName>
    </submittedName>
</protein>
<evidence type="ECO:0000313" key="9">
    <source>
        <dbReference type="EMBL" id="BAE71198.1"/>
    </source>
</evidence>
<sequence>MDQEDHMKEPLLEKKQYYKDCPGCKVEQEKELNQGVSIIKLVIIWMVVLSATLPAASLFPFLYFMVRDFNVAKEEADISYYAGYVGSSFMLGRSLTSVIWGMVSDRYGRKPVIIIGIIAVVIFNTLFGLSTSFWMAIITRFLLGSLNGVLGPVKAYATELFREEHQAIGLSTCDMISGMCSLGIGLIIGPAIGGYLAQPAEKYPQIFAKDSFWDKFPYFLPCFIISGLALTVAIACIWIPETLHNHSGSNESTDDAEALENGSNRVEKQKTVQKNENLFMNWPLMSSIIAYSVFSLHDVAYQEVFSLWAVSPPRLGGLSFTTDDVGNVLSISGLALVIYQLFIYPSVEKACGPIAFARITGIFSIPLLQSYPFIAMLSGVSLYIVISIASMLKNVMSVTITTGLFLIQNRVVEQHQRGAANGISMTAMSLFKAIGPAAGGTILTWSQKRMDASILPGTQMVFFFLNLVEILGILMLFKPFLGQKKKTHSDLLH</sequence>